<dbReference type="NCBIfam" id="TIGR04183">
    <property type="entry name" value="Por_Secre_tail"/>
    <property type="match status" value="1"/>
</dbReference>
<evidence type="ECO:0000256" key="1">
    <source>
        <dbReference type="ARBA" id="ARBA00022729"/>
    </source>
</evidence>
<feature type="domain" description="Secretion system C-terminal sorting" evidence="3">
    <location>
        <begin position="188"/>
        <end position="257"/>
    </location>
</feature>
<feature type="chain" id="PRO_5016290148" evidence="2">
    <location>
        <begin position="24"/>
        <end position="259"/>
    </location>
</feature>
<sequence>MRTHFYFANLFALLISLTFVSFAHGQTYCNPTYPMGCSNWRMTKVAIPQANFTDSSFSSSNCSQPDKTSTIINMSASSTYDISVTTTGWISCGVAIDFNQNGNFNDAGETLYMPNYAANNPNTYSGNFTIPSSVNPGSYRMRIWNREANSGSGQSACGSYNYGTWVDYTVNITTLLSTSEALLAKTKVYPNPVSDILNIEDSNTIQSVEIYDFNGKLVRNDLSLNKKKISVSLSNLVSGAYTAKIKSAKGAKTLKFIKK</sequence>
<accession>A0A316WVH5</accession>
<dbReference type="AlphaFoldDB" id="A0A316WVH5"/>
<keyword evidence="1 2" id="KW-0732">Signal</keyword>
<evidence type="ECO:0000256" key="2">
    <source>
        <dbReference type="SAM" id="SignalP"/>
    </source>
</evidence>
<organism evidence="5 6">
    <name type="scientific">Chryseobacterium phosphatilyticum</name>
    <dbReference type="NCBI Taxonomy" id="475075"/>
    <lineage>
        <taxon>Bacteria</taxon>
        <taxon>Pseudomonadati</taxon>
        <taxon>Bacteroidota</taxon>
        <taxon>Flavobacteriia</taxon>
        <taxon>Flavobacteriales</taxon>
        <taxon>Weeksellaceae</taxon>
        <taxon>Chryseobacterium group</taxon>
        <taxon>Chryseobacterium</taxon>
    </lineage>
</organism>
<keyword evidence="6" id="KW-1185">Reference proteome</keyword>
<dbReference type="OrthoDB" id="614723at2"/>
<reference evidence="5 6" key="1">
    <citation type="submission" date="2018-04" db="EMBL/GenBank/DDBJ databases">
        <title>Draft Genome Sequence of Phosphate-Solubilizing Chryseobacterium sp. ISE14 that is a Biocontrol and Plant Growth-Promoting Rhizobacterium Isolated from Cucumber.</title>
        <authorList>
            <person name="Jeong J.-J."/>
            <person name="Sang M.K."/>
            <person name="Choi I.-G."/>
            <person name="Kim K.D."/>
        </authorList>
    </citation>
    <scope>NUCLEOTIDE SEQUENCE [LARGE SCALE GENOMIC DNA]</scope>
    <source>
        <strain evidence="5 6">ISE14</strain>
    </source>
</reference>
<comment type="caution">
    <text evidence="5">The sequence shown here is derived from an EMBL/GenBank/DDBJ whole genome shotgun (WGS) entry which is preliminary data.</text>
</comment>
<evidence type="ECO:0000313" key="6">
    <source>
        <dbReference type="Proteomes" id="UP000236594"/>
    </source>
</evidence>
<feature type="domain" description="GEVED" evidence="4">
    <location>
        <begin position="96"/>
        <end position="171"/>
    </location>
</feature>
<dbReference type="InterPro" id="IPR045474">
    <property type="entry name" value="GEVED"/>
</dbReference>
<feature type="signal peptide" evidence="2">
    <location>
        <begin position="1"/>
        <end position="23"/>
    </location>
</feature>
<proteinExistence type="predicted"/>
<dbReference type="EMBL" id="PPED02000006">
    <property type="protein sequence ID" value="PWN65139.1"/>
    <property type="molecule type" value="Genomic_DNA"/>
</dbReference>
<dbReference type="Proteomes" id="UP000236594">
    <property type="component" value="Unassembled WGS sequence"/>
</dbReference>
<dbReference type="RefSeq" id="WP_109714072.1">
    <property type="nucleotide sequence ID" value="NZ_PPED02000006.1"/>
</dbReference>
<evidence type="ECO:0000313" key="5">
    <source>
        <dbReference type="EMBL" id="PWN65139.1"/>
    </source>
</evidence>
<gene>
    <name evidence="5" type="ORF">C1631_021315</name>
</gene>
<dbReference type="InterPro" id="IPR026444">
    <property type="entry name" value="Secre_tail"/>
</dbReference>
<evidence type="ECO:0000259" key="4">
    <source>
        <dbReference type="Pfam" id="PF20009"/>
    </source>
</evidence>
<name>A0A316WVH5_9FLAO</name>
<dbReference type="Pfam" id="PF20009">
    <property type="entry name" value="GEVED"/>
    <property type="match status" value="1"/>
</dbReference>
<evidence type="ECO:0000259" key="3">
    <source>
        <dbReference type="Pfam" id="PF18962"/>
    </source>
</evidence>
<dbReference type="Pfam" id="PF18962">
    <property type="entry name" value="Por_Secre_tail"/>
    <property type="match status" value="1"/>
</dbReference>
<protein>
    <submittedName>
        <fullName evidence="5">Uncharacterized protein</fullName>
    </submittedName>
</protein>